<evidence type="ECO:0000256" key="1">
    <source>
        <dbReference type="SAM" id="Phobius"/>
    </source>
</evidence>
<feature type="transmembrane region" description="Helical" evidence="1">
    <location>
        <begin position="12"/>
        <end position="36"/>
    </location>
</feature>
<keyword evidence="1" id="KW-1133">Transmembrane helix</keyword>
<protein>
    <submittedName>
        <fullName evidence="2">Uncharacterized protein</fullName>
    </submittedName>
</protein>
<keyword evidence="1" id="KW-0812">Transmembrane</keyword>
<reference evidence="2 3" key="1">
    <citation type="submission" date="2020-05" db="EMBL/GenBank/DDBJ databases">
        <authorList>
            <person name="Niu N."/>
        </authorList>
    </citation>
    <scope>NUCLEOTIDE SEQUENCE [LARGE SCALE GENOMIC DNA]</scope>
    <source>
        <strain evidence="2 3">LMG10982</strain>
    </source>
</reference>
<sequence length="331" mass="37120">MEEVKGKTSKKTMIFAIVGVVVVVLLAAIWLGSSWYATTQAKKKVDDFLFDNKMEDYIHWKDLSASPAGDITLSGVTLGKKEDWMADEIVIREFNRDRDGVALDMSIRKLSDDSQEFAPSVMLPSVLRSYIIASGRASAKPLDIDVNLNINFEDNEGDFFLRLESDDFAEVEFEAKLDKVKGLRNSREKTSNPLSVFDETFELNVQSLRVKYNDDGMLKRMGMLEKRYLSIPMPSGKEEKLVTGISKDSFVRKCSSLKFILEDPQDACSKIYDAHAGEASGISFEATAKRSVPWDEIVDTLSNLRFRDLTTSAAADSLQEKFGRNVSITVD</sequence>
<evidence type="ECO:0000313" key="3">
    <source>
        <dbReference type="Proteomes" id="UP000541421"/>
    </source>
</evidence>
<comment type="caution">
    <text evidence="2">The sequence shown here is derived from an EMBL/GenBank/DDBJ whole genome shotgun (WGS) entry which is preliminary data.</text>
</comment>
<dbReference type="Proteomes" id="UP000541421">
    <property type="component" value="Unassembled WGS sequence"/>
</dbReference>
<evidence type="ECO:0000313" key="2">
    <source>
        <dbReference type="EMBL" id="NOL48829.1"/>
    </source>
</evidence>
<dbReference type="RefSeq" id="WP_171587803.1">
    <property type="nucleotide sequence ID" value="NZ_JABGBO010000001.1"/>
</dbReference>
<dbReference type="AlphaFoldDB" id="A0A7Y4L8B5"/>
<keyword evidence="3" id="KW-1185">Reference proteome</keyword>
<proteinExistence type="predicted"/>
<dbReference type="EMBL" id="JABGBO010000001">
    <property type="protein sequence ID" value="NOL48829.1"/>
    <property type="molecule type" value="Genomic_DNA"/>
</dbReference>
<accession>A0A7Y4L8B5</accession>
<name>A0A7Y4L8B5_9BURK</name>
<keyword evidence="1" id="KW-0472">Membrane</keyword>
<gene>
    <name evidence="2" type="ORF">HKX40_01560</name>
</gene>
<organism evidence="2 3">
    <name type="scientific">Pelistega europaea</name>
    <dbReference type="NCBI Taxonomy" id="106147"/>
    <lineage>
        <taxon>Bacteria</taxon>
        <taxon>Pseudomonadati</taxon>
        <taxon>Pseudomonadota</taxon>
        <taxon>Betaproteobacteria</taxon>
        <taxon>Burkholderiales</taxon>
        <taxon>Alcaligenaceae</taxon>
        <taxon>Pelistega</taxon>
    </lineage>
</organism>